<dbReference type="InterPro" id="IPR035996">
    <property type="entry name" value="4pyrrol_Methylase_sf"/>
</dbReference>
<dbReference type="UniPathway" id="UPA00148"/>
<dbReference type="InterPro" id="IPR012818">
    <property type="entry name" value="CbiE"/>
</dbReference>
<name>A0A8A0RLU5_9FIRM</name>
<keyword evidence="4 7" id="KW-0808">Transferase</keyword>
<keyword evidence="3 7" id="KW-0489">Methyltransferase</keyword>
<dbReference type="GO" id="GO:0032259">
    <property type="term" value="P:methylation"/>
    <property type="evidence" value="ECO:0007669"/>
    <property type="project" value="UniProtKB-KW"/>
</dbReference>
<dbReference type="InterPro" id="IPR000878">
    <property type="entry name" value="4pyrrol_Mease"/>
</dbReference>
<sequence length="211" mass="23990">MSRVVIVGMGPGDLKYLPPIAFEAIEKCKVVIGGKRHLSQLDIKDKEVYPITGDLKRVVEVIKHHTGQKVDICVLASGDPGLFGVMQYLLKHLSKQKIEVIPGISSMQYMFARMKIPWHDVYITSFHGRETDLKRLLKHHSKIALFTDTKNSPNKIARELVKLGLENVKICVGENLSYPNERIVEGYPREIAEMDDFKMSVMVIQNETKNF</sequence>
<gene>
    <name evidence="7" type="primary">cbiE</name>
    <name evidence="7" type="ORF">H0A61_01738</name>
</gene>
<dbReference type="PANTHER" id="PTHR43182:SF1">
    <property type="entry name" value="COBALT-PRECORRIN-7 C(5)-METHYLTRANSFERASE"/>
    <property type="match status" value="1"/>
</dbReference>
<dbReference type="InterPro" id="IPR050714">
    <property type="entry name" value="Cobalamin_biosynth_MTase"/>
</dbReference>
<evidence type="ECO:0000259" key="6">
    <source>
        <dbReference type="Pfam" id="PF00590"/>
    </source>
</evidence>
<dbReference type="GO" id="GO:0008276">
    <property type="term" value="F:protein methyltransferase activity"/>
    <property type="evidence" value="ECO:0007669"/>
    <property type="project" value="InterPro"/>
</dbReference>
<evidence type="ECO:0000256" key="5">
    <source>
        <dbReference type="ARBA" id="ARBA00022691"/>
    </source>
</evidence>
<accession>A0A8A0RLU5</accession>
<evidence type="ECO:0000313" key="7">
    <source>
        <dbReference type="EMBL" id="QSQ09375.1"/>
    </source>
</evidence>
<evidence type="ECO:0000256" key="1">
    <source>
        <dbReference type="ARBA" id="ARBA00004953"/>
    </source>
</evidence>
<dbReference type="KEGG" id="kme:H0A61_01738"/>
<reference evidence="7" key="1">
    <citation type="submission" date="2020-07" db="EMBL/GenBank/DDBJ databases">
        <title>Koleobacter methoxysyntrophicus gen. nov., sp. nov., a novel anaerobic bacterium isolated from deep subsurface oil field and proposal of Koleobacterales ord. nov. in the phylum Firmicutes.</title>
        <authorList>
            <person name="Sakamoto S."/>
            <person name="Tamaki H."/>
        </authorList>
    </citation>
    <scope>NUCLEOTIDE SEQUENCE</scope>
    <source>
        <strain evidence="7">NRmbB1</strain>
    </source>
</reference>
<dbReference type="CDD" id="cd11644">
    <property type="entry name" value="Precorrin-6Y-MT"/>
    <property type="match status" value="1"/>
</dbReference>
<keyword evidence="5" id="KW-0949">S-adenosyl-L-methionine</keyword>
<dbReference type="NCBIfam" id="TIGR02467">
    <property type="entry name" value="CbiE"/>
    <property type="match status" value="1"/>
</dbReference>
<dbReference type="Pfam" id="PF00590">
    <property type="entry name" value="TP_methylase"/>
    <property type="match status" value="1"/>
</dbReference>
<evidence type="ECO:0000256" key="3">
    <source>
        <dbReference type="ARBA" id="ARBA00022603"/>
    </source>
</evidence>
<evidence type="ECO:0000313" key="8">
    <source>
        <dbReference type="Proteomes" id="UP000662904"/>
    </source>
</evidence>
<evidence type="ECO:0000256" key="2">
    <source>
        <dbReference type="ARBA" id="ARBA00022573"/>
    </source>
</evidence>
<dbReference type="EMBL" id="CP059066">
    <property type="protein sequence ID" value="QSQ09375.1"/>
    <property type="molecule type" value="Genomic_DNA"/>
</dbReference>
<organism evidence="7 8">
    <name type="scientific">Koleobacter methoxysyntrophicus</name>
    <dbReference type="NCBI Taxonomy" id="2751313"/>
    <lineage>
        <taxon>Bacteria</taxon>
        <taxon>Bacillati</taxon>
        <taxon>Bacillota</taxon>
        <taxon>Clostridia</taxon>
        <taxon>Koleobacterales</taxon>
        <taxon>Koleobacteraceae</taxon>
        <taxon>Koleobacter</taxon>
    </lineage>
</organism>
<dbReference type="Gene3D" id="3.40.1010.10">
    <property type="entry name" value="Cobalt-precorrin-4 Transmethylase, Domain 1"/>
    <property type="match status" value="1"/>
</dbReference>
<dbReference type="PANTHER" id="PTHR43182">
    <property type="entry name" value="COBALT-PRECORRIN-6B C(15)-METHYLTRANSFERASE (DECARBOXYLATING)"/>
    <property type="match status" value="1"/>
</dbReference>
<dbReference type="Gene3D" id="3.30.950.10">
    <property type="entry name" value="Methyltransferase, Cobalt-precorrin-4 Transmethylase, Domain 2"/>
    <property type="match status" value="1"/>
</dbReference>
<proteinExistence type="predicted"/>
<protein>
    <submittedName>
        <fullName evidence="7">Cobalt-precorrin-7 C(5)-methyltransferase</fullName>
        <ecNumber evidence="7">2.1.1.289</ecNumber>
    </submittedName>
</protein>
<dbReference type="InterPro" id="IPR014776">
    <property type="entry name" value="4pyrrole_Mease_sub2"/>
</dbReference>
<dbReference type="GO" id="GO:0009236">
    <property type="term" value="P:cobalamin biosynthetic process"/>
    <property type="evidence" value="ECO:0007669"/>
    <property type="project" value="UniProtKB-UniPathway"/>
</dbReference>
<dbReference type="AlphaFoldDB" id="A0A8A0RLU5"/>
<dbReference type="RefSeq" id="WP_206706734.1">
    <property type="nucleotide sequence ID" value="NZ_CP059066.1"/>
</dbReference>
<dbReference type="SUPFAM" id="SSF53790">
    <property type="entry name" value="Tetrapyrrole methylase"/>
    <property type="match status" value="1"/>
</dbReference>
<keyword evidence="8" id="KW-1185">Reference proteome</keyword>
<dbReference type="Proteomes" id="UP000662904">
    <property type="component" value="Chromosome"/>
</dbReference>
<dbReference type="EC" id="2.1.1.289" evidence="7"/>
<keyword evidence="2" id="KW-0169">Cobalamin biosynthesis</keyword>
<comment type="pathway">
    <text evidence="1">Cofactor biosynthesis; adenosylcobalamin biosynthesis.</text>
</comment>
<evidence type="ECO:0000256" key="4">
    <source>
        <dbReference type="ARBA" id="ARBA00022679"/>
    </source>
</evidence>
<dbReference type="InterPro" id="IPR014777">
    <property type="entry name" value="4pyrrole_Mease_sub1"/>
</dbReference>
<feature type="domain" description="Tetrapyrrole methylase" evidence="6">
    <location>
        <begin position="3"/>
        <end position="186"/>
    </location>
</feature>